<keyword evidence="5" id="KW-1185">Reference proteome</keyword>
<evidence type="ECO:0000313" key="5">
    <source>
        <dbReference type="Proteomes" id="UP000257144"/>
    </source>
</evidence>
<dbReference type="GO" id="GO:0016791">
    <property type="term" value="F:phosphatase activity"/>
    <property type="evidence" value="ECO:0007669"/>
    <property type="project" value="TreeGrafter"/>
</dbReference>
<dbReference type="PROSITE" id="PS50110">
    <property type="entry name" value="RESPONSE_REGULATORY"/>
    <property type="match status" value="1"/>
</dbReference>
<dbReference type="SUPFAM" id="SSF52172">
    <property type="entry name" value="CheY-like"/>
    <property type="match status" value="1"/>
</dbReference>
<dbReference type="InterPro" id="IPR001789">
    <property type="entry name" value="Sig_transdc_resp-reg_receiver"/>
</dbReference>
<reference evidence="4 5" key="1">
    <citation type="submission" date="2018-07" db="EMBL/GenBank/DDBJ databases">
        <title>Bacillus sp. YLB-04 draft genome sequence.</title>
        <authorList>
            <person name="Yu L."/>
            <person name="Tang X."/>
        </authorList>
    </citation>
    <scope>NUCLEOTIDE SEQUENCE [LARGE SCALE GENOMIC DNA]</scope>
    <source>
        <strain evidence="4 5">YLB-04</strain>
    </source>
</reference>
<keyword evidence="2" id="KW-0597">Phosphoprotein</keyword>
<dbReference type="SMART" id="SM00331">
    <property type="entry name" value="PP2C_SIG"/>
    <property type="match status" value="1"/>
</dbReference>
<sequence length="380" mass="43007">MAILIVDDNQVNLFLIEKILKRAGYENYLSFSSAREMFDYLQIDSPHPVERPADLILMDIMMPEIDGIVACRKLQETPHTRDIPVIFVTALEDSNKVAEALDVGGMDYVMKPINKTELLARIRVVLRLKYEKDWHKKHDEKIRNELELSMQVQTSLLSEPVDDSNLKIKASYLPANTLAGDLYYWHKIDENRYAVILLDMMGHGISASLVCMFISSILRDLIRVNPDPEHVIRELNRWMNSLNSRNQQIPYYFTAVYSVIDAREKTIEYVNAGHPSGYALIDGQRLEDLGSTTCAVGFFDAITVEKKILTYEDSAQLLLFTDGVPETAEKNGLAGMEYLQMAASSGWSNLAECEPIDLLLSKEQQTSASDDMCVVLIKAS</sequence>
<organism evidence="4 5">
    <name type="scientific">Neobacillus piezotolerans</name>
    <dbReference type="NCBI Taxonomy" id="2259171"/>
    <lineage>
        <taxon>Bacteria</taxon>
        <taxon>Bacillati</taxon>
        <taxon>Bacillota</taxon>
        <taxon>Bacilli</taxon>
        <taxon>Bacillales</taxon>
        <taxon>Bacillaceae</taxon>
        <taxon>Neobacillus</taxon>
    </lineage>
</organism>
<dbReference type="RefSeq" id="WP_115451310.1">
    <property type="nucleotide sequence ID" value="NZ_QNQT01000002.1"/>
</dbReference>
<name>A0A3D8GTV7_9BACI</name>
<dbReference type="Gene3D" id="3.40.50.2300">
    <property type="match status" value="1"/>
</dbReference>
<dbReference type="EMBL" id="QNQT01000002">
    <property type="protein sequence ID" value="RDU37639.1"/>
    <property type="molecule type" value="Genomic_DNA"/>
</dbReference>
<dbReference type="Pfam" id="PF00072">
    <property type="entry name" value="Response_reg"/>
    <property type="match status" value="1"/>
</dbReference>
<evidence type="ECO:0000256" key="2">
    <source>
        <dbReference type="PROSITE-ProRule" id="PRU00169"/>
    </source>
</evidence>
<comment type="caution">
    <text evidence="4">The sequence shown here is derived from an EMBL/GenBank/DDBJ whole genome shotgun (WGS) entry which is preliminary data.</text>
</comment>
<dbReference type="PANTHER" id="PTHR43156">
    <property type="entry name" value="STAGE II SPORULATION PROTEIN E-RELATED"/>
    <property type="match status" value="1"/>
</dbReference>
<dbReference type="Pfam" id="PF07228">
    <property type="entry name" value="SpoIIE"/>
    <property type="match status" value="1"/>
</dbReference>
<dbReference type="InterPro" id="IPR052016">
    <property type="entry name" value="Bact_Sigma-Reg"/>
</dbReference>
<dbReference type="OrthoDB" id="9763484at2"/>
<dbReference type="SUPFAM" id="SSF81606">
    <property type="entry name" value="PP2C-like"/>
    <property type="match status" value="1"/>
</dbReference>
<evidence type="ECO:0000259" key="3">
    <source>
        <dbReference type="PROSITE" id="PS50110"/>
    </source>
</evidence>
<dbReference type="InterPro" id="IPR036457">
    <property type="entry name" value="PPM-type-like_dom_sf"/>
</dbReference>
<keyword evidence="1" id="KW-0378">Hydrolase</keyword>
<evidence type="ECO:0000256" key="1">
    <source>
        <dbReference type="ARBA" id="ARBA00022801"/>
    </source>
</evidence>
<dbReference type="SMART" id="SM00448">
    <property type="entry name" value="REC"/>
    <property type="match status" value="1"/>
</dbReference>
<dbReference type="Proteomes" id="UP000257144">
    <property type="component" value="Unassembled WGS sequence"/>
</dbReference>
<dbReference type="AlphaFoldDB" id="A0A3D8GTV7"/>
<dbReference type="PANTHER" id="PTHR43156:SF14">
    <property type="entry name" value="PHOSPHOSERINE PHOSPHATASE RSBP"/>
    <property type="match status" value="1"/>
</dbReference>
<protein>
    <submittedName>
        <fullName evidence="4">Fused response regulator/phosphatase</fullName>
    </submittedName>
</protein>
<proteinExistence type="predicted"/>
<feature type="modified residue" description="4-aspartylphosphate" evidence="2">
    <location>
        <position position="59"/>
    </location>
</feature>
<dbReference type="InterPro" id="IPR001932">
    <property type="entry name" value="PPM-type_phosphatase-like_dom"/>
</dbReference>
<dbReference type="InterPro" id="IPR011006">
    <property type="entry name" value="CheY-like_superfamily"/>
</dbReference>
<gene>
    <name evidence="4" type="ORF">DRW41_07290</name>
</gene>
<evidence type="ECO:0000313" key="4">
    <source>
        <dbReference type="EMBL" id="RDU37639.1"/>
    </source>
</evidence>
<dbReference type="Gene3D" id="3.60.40.10">
    <property type="entry name" value="PPM-type phosphatase domain"/>
    <property type="match status" value="1"/>
</dbReference>
<dbReference type="GO" id="GO:0000160">
    <property type="term" value="P:phosphorelay signal transduction system"/>
    <property type="evidence" value="ECO:0007669"/>
    <property type="project" value="InterPro"/>
</dbReference>
<accession>A0A3D8GTV7</accession>
<feature type="domain" description="Response regulatory" evidence="3">
    <location>
        <begin position="2"/>
        <end position="126"/>
    </location>
</feature>